<dbReference type="EMBL" id="JAADJG010000328">
    <property type="protein sequence ID" value="KAF4448606.1"/>
    <property type="molecule type" value="Genomic_DNA"/>
</dbReference>
<dbReference type="InterPro" id="IPR008979">
    <property type="entry name" value="Galactose-bd-like_sf"/>
</dbReference>
<keyword evidence="2" id="KW-0732">Signal</keyword>
<comment type="caution">
    <text evidence="3">The sequence shown here is derived from an EMBL/GenBank/DDBJ whole genome shotgun (WGS) entry which is preliminary data.</text>
</comment>
<reference evidence="3" key="1">
    <citation type="submission" date="2020-01" db="EMBL/GenBank/DDBJ databases">
        <title>Identification and distribution of gene clusters putatively required for synthesis of sphingolipid metabolism inhibitors in phylogenetically diverse species of the filamentous fungus Fusarium.</title>
        <authorList>
            <person name="Kim H.-S."/>
            <person name="Busman M."/>
            <person name="Brown D.W."/>
            <person name="Divon H."/>
            <person name="Uhlig S."/>
            <person name="Proctor R.H."/>
        </authorList>
    </citation>
    <scope>NUCLEOTIDE SEQUENCE</scope>
    <source>
        <strain evidence="3">NRRL 53441</strain>
    </source>
</reference>
<proteinExistence type="predicted"/>
<feature type="compositionally biased region" description="Low complexity" evidence="1">
    <location>
        <begin position="43"/>
        <end position="64"/>
    </location>
</feature>
<gene>
    <name evidence="3" type="ORF">F53441_8025</name>
</gene>
<evidence type="ECO:0000313" key="4">
    <source>
        <dbReference type="Proteomes" id="UP000605986"/>
    </source>
</evidence>
<protein>
    <recommendedName>
        <fullName evidence="5">CBM-cenC domain-containing protein</fullName>
    </recommendedName>
</protein>
<dbReference type="Proteomes" id="UP000605986">
    <property type="component" value="Unassembled WGS sequence"/>
</dbReference>
<dbReference type="OrthoDB" id="5102593at2759"/>
<evidence type="ECO:0008006" key="5">
    <source>
        <dbReference type="Google" id="ProtNLM"/>
    </source>
</evidence>
<evidence type="ECO:0000256" key="2">
    <source>
        <dbReference type="SAM" id="SignalP"/>
    </source>
</evidence>
<accession>A0A8H4NXT7</accession>
<feature type="signal peptide" evidence="2">
    <location>
        <begin position="1"/>
        <end position="19"/>
    </location>
</feature>
<dbReference type="SUPFAM" id="SSF49785">
    <property type="entry name" value="Galactose-binding domain-like"/>
    <property type="match status" value="1"/>
</dbReference>
<feature type="compositionally biased region" description="Polar residues" evidence="1">
    <location>
        <begin position="69"/>
        <end position="102"/>
    </location>
</feature>
<keyword evidence="4" id="KW-1185">Reference proteome</keyword>
<sequence>MRLTYSALPLLALCQFASASPCKPSSIESTLTSESATIPSTATVESETASASQSTTTLDTESTTAVDVESTTTLNAESATTLDVQSTTTLEVETATSNNGLPTTTTTTSVAQPTNVLINPGFEDTTTSPWELVAAGFGTVGLSTTEKHGGAQSGFFSASVGGPANLGVKQIIDRALIQVGKPYILTAHVNTKTASNCFSQLIVCNNGAGYFASKSFGAPFGTWTPVTLTCTWDQARWDAGPSIDIRGICQTIEFYVDDVSLIEDVSE</sequence>
<dbReference type="Gene3D" id="2.60.120.260">
    <property type="entry name" value="Galactose-binding domain-like"/>
    <property type="match status" value="1"/>
</dbReference>
<name>A0A8H4NXT7_9HYPO</name>
<feature type="region of interest" description="Disordered" evidence="1">
    <location>
        <begin position="43"/>
        <end position="107"/>
    </location>
</feature>
<dbReference type="AlphaFoldDB" id="A0A8H4NXT7"/>
<evidence type="ECO:0000313" key="3">
    <source>
        <dbReference type="EMBL" id="KAF4448606.1"/>
    </source>
</evidence>
<feature type="chain" id="PRO_5034575809" description="CBM-cenC domain-containing protein" evidence="2">
    <location>
        <begin position="20"/>
        <end position="267"/>
    </location>
</feature>
<organism evidence="3 4">
    <name type="scientific">Fusarium austroafricanum</name>
    <dbReference type="NCBI Taxonomy" id="2364996"/>
    <lineage>
        <taxon>Eukaryota</taxon>
        <taxon>Fungi</taxon>
        <taxon>Dikarya</taxon>
        <taxon>Ascomycota</taxon>
        <taxon>Pezizomycotina</taxon>
        <taxon>Sordariomycetes</taxon>
        <taxon>Hypocreomycetidae</taxon>
        <taxon>Hypocreales</taxon>
        <taxon>Nectriaceae</taxon>
        <taxon>Fusarium</taxon>
        <taxon>Fusarium concolor species complex</taxon>
    </lineage>
</organism>
<evidence type="ECO:0000256" key="1">
    <source>
        <dbReference type="SAM" id="MobiDB-lite"/>
    </source>
</evidence>